<gene>
    <name evidence="1" type="ORF">CEXT_51121</name>
</gene>
<comment type="caution">
    <text evidence="1">The sequence shown here is derived from an EMBL/GenBank/DDBJ whole genome shotgun (WGS) entry which is preliminary data.</text>
</comment>
<keyword evidence="2" id="KW-1185">Reference proteome</keyword>
<sequence length="119" mass="13381">MDKKEIFFSKYKDIKNRGSGPGSSLLTRPSTFLKTLDSTDNDFFHSTGGTNRCWAWAIINSDISKYSNFAGTKGPHRDCSANLKDRPDNVHLIVVDFADCRFTAPIVERTYSFLTATFS</sequence>
<accession>A0AAV4N2M0</accession>
<evidence type="ECO:0000313" key="1">
    <source>
        <dbReference type="EMBL" id="GIX79060.1"/>
    </source>
</evidence>
<dbReference type="AlphaFoldDB" id="A0AAV4N2M0"/>
<dbReference type="EMBL" id="BPLR01002894">
    <property type="protein sequence ID" value="GIX79060.1"/>
    <property type="molecule type" value="Genomic_DNA"/>
</dbReference>
<name>A0AAV4N2M0_CAEEX</name>
<proteinExistence type="predicted"/>
<reference evidence="1 2" key="1">
    <citation type="submission" date="2021-06" db="EMBL/GenBank/DDBJ databases">
        <title>Caerostris extrusa draft genome.</title>
        <authorList>
            <person name="Kono N."/>
            <person name="Arakawa K."/>
        </authorList>
    </citation>
    <scope>NUCLEOTIDE SEQUENCE [LARGE SCALE GENOMIC DNA]</scope>
</reference>
<dbReference type="Proteomes" id="UP001054945">
    <property type="component" value="Unassembled WGS sequence"/>
</dbReference>
<organism evidence="1 2">
    <name type="scientific">Caerostris extrusa</name>
    <name type="common">Bark spider</name>
    <name type="synonym">Caerostris bankana</name>
    <dbReference type="NCBI Taxonomy" id="172846"/>
    <lineage>
        <taxon>Eukaryota</taxon>
        <taxon>Metazoa</taxon>
        <taxon>Ecdysozoa</taxon>
        <taxon>Arthropoda</taxon>
        <taxon>Chelicerata</taxon>
        <taxon>Arachnida</taxon>
        <taxon>Araneae</taxon>
        <taxon>Araneomorphae</taxon>
        <taxon>Entelegynae</taxon>
        <taxon>Araneoidea</taxon>
        <taxon>Araneidae</taxon>
        <taxon>Caerostris</taxon>
    </lineage>
</organism>
<evidence type="ECO:0000313" key="2">
    <source>
        <dbReference type="Proteomes" id="UP001054945"/>
    </source>
</evidence>
<protein>
    <submittedName>
        <fullName evidence="1">Uncharacterized protein</fullName>
    </submittedName>
</protein>